<sequence length="273" mass="29174">MQYTTVLLLALGLAGAGAVKWGLKDTDGKYCVIFSAETIDAQLNILTAENVTETISFKINATAGATDGNCHFDFNGHPANQINARFYPNGQTPASATDAQPWRLTLTFTTDNKDVAFKLADYQLETSPSALFNTTTRGILIHLLATSGLGEKLNSFSFHSALSSVRNKVFTKASSELDLHASGTNGYKCSTTGFSLSDDSRVDVKDARVIANARLESDSFPEGQTFEQCVLDSRTSDIVPIVVGACLAGLVAVVLVAYLVGRARAKRQGYASV</sequence>
<keyword evidence="3" id="KW-0732">Signal</keyword>
<keyword evidence="6" id="KW-0325">Glycoprotein</keyword>
<organism evidence="8 9">
    <name type="scientific">Pristionchus pacificus</name>
    <name type="common">Parasitic nematode worm</name>
    <dbReference type="NCBI Taxonomy" id="54126"/>
    <lineage>
        <taxon>Eukaryota</taxon>
        <taxon>Metazoa</taxon>
        <taxon>Ecdysozoa</taxon>
        <taxon>Nematoda</taxon>
        <taxon>Chromadorea</taxon>
        <taxon>Rhabditida</taxon>
        <taxon>Rhabditina</taxon>
        <taxon>Diplogasteromorpha</taxon>
        <taxon>Diplogasteroidea</taxon>
        <taxon>Neodiplogasteridae</taxon>
        <taxon>Pristionchus</taxon>
    </lineage>
</organism>
<keyword evidence="9" id="KW-1185">Reference proteome</keyword>
<dbReference type="InterPro" id="IPR002000">
    <property type="entry name" value="Lysosome-assoc_membr_glycop"/>
</dbReference>
<evidence type="ECO:0000256" key="1">
    <source>
        <dbReference type="ARBA" id="ARBA00004251"/>
    </source>
</evidence>
<comment type="subcellular location">
    <subcellularLocation>
        <location evidence="1">Cell membrane</location>
        <topology evidence="1">Single-pass type I membrane protein</topology>
    </subcellularLocation>
    <subcellularLocation>
        <location evidence="7">Membrane</location>
        <topology evidence="7">Single-pass type I membrane protein</topology>
    </subcellularLocation>
</comment>
<evidence type="ECO:0000313" key="8">
    <source>
        <dbReference type="EnsemblMetazoa" id="PPA34923.1"/>
    </source>
</evidence>
<dbReference type="PROSITE" id="PS51407">
    <property type="entry name" value="LAMP_3"/>
    <property type="match status" value="1"/>
</dbReference>
<dbReference type="Gene3D" id="2.40.160.110">
    <property type="match status" value="1"/>
</dbReference>
<dbReference type="AlphaFoldDB" id="A0A2A6C533"/>
<reference evidence="8" key="2">
    <citation type="submission" date="2022-06" db="UniProtKB">
        <authorList>
            <consortium name="EnsemblMetazoa"/>
        </authorList>
    </citation>
    <scope>IDENTIFICATION</scope>
    <source>
        <strain evidence="8">PS312</strain>
    </source>
</reference>
<evidence type="ECO:0000256" key="4">
    <source>
        <dbReference type="ARBA" id="ARBA00022989"/>
    </source>
</evidence>
<name>A0A2A6C533_PRIPA</name>
<dbReference type="EnsemblMetazoa" id="PPA34923.1">
    <property type="protein sequence ID" value="PPA34923.1"/>
    <property type="gene ID" value="WBGene00273292"/>
</dbReference>
<accession>A0A8R1YRX3</accession>
<dbReference type="GO" id="GO:0005886">
    <property type="term" value="C:plasma membrane"/>
    <property type="evidence" value="ECO:0000318"/>
    <property type="project" value="GO_Central"/>
</dbReference>
<proteinExistence type="inferred from homology"/>
<protein>
    <submittedName>
        <fullName evidence="8">Lmp-1</fullName>
    </submittedName>
</protein>
<dbReference type="Proteomes" id="UP000005239">
    <property type="component" value="Unassembled WGS sequence"/>
</dbReference>
<evidence type="ECO:0000256" key="3">
    <source>
        <dbReference type="ARBA" id="ARBA00022729"/>
    </source>
</evidence>
<dbReference type="GO" id="GO:0005765">
    <property type="term" value="C:lysosomal membrane"/>
    <property type="evidence" value="ECO:0000318"/>
    <property type="project" value="GO_Central"/>
</dbReference>
<reference evidence="9" key="1">
    <citation type="journal article" date="2008" name="Nat. Genet.">
        <title>The Pristionchus pacificus genome provides a unique perspective on nematode lifestyle and parasitism.</title>
        <authorList>
            <person name="Dieterich C."/>
            <person name="Clifton S.W."/>
            <person name="Schuster L.N."/>
            <person name="Chinwalla A."/>
            <person name="Delehaunty K."/>
            <person name="Dinkelacker I."/>
            <person name="Fulton L."/>
            <person name="Fulton R."/>
            <person name="Godfrey J."/>
            <person name="Minx P."/>
            <person name="Mitreva M."/>
            <person name="Roeseler W."/>
            <person name="Tian H."/>
            <person name="Witte H."/>
            <person name="Yang S.P."/>
            <person name="Wilson R.K."/>
            <person name="Sommer R.J."/>
        </authorList>
    </citation>
    <scope>NUCLEOTIDE SEQUENCE [LARGE SCALE GENOMIC DNA]</scope>
    <source>
        <strain evidence="9">PS312</strain>
    </source>
</reference>
<evidence type="ECO:0000256" key="6">
    <source>
        <dbReference type="ARBA" id="ARBA00023180"/>
    </source>
</evidence>
<keyword evidence="4" id="KW-1133">Transmembrane helix</keyword>
<dbReference type="PANTHER" id="PTHR11506">
    <property type="entry name" value="LYSOSOME-ASSOCIATED MEMBRANE GLYCOPROTEIN"/>
    <property type="match status" value="1"/>
</dbReference>
<dbReference type="InterPro" id="IPR048524">
    <property type="entry name" value="Lamp2-like_TM"/>
</dbReference>
<dbReference type="Pfam" id="PF21222">
    <property type="entry name" value="Lamp2_2nd"/>
    <property type="match status" value="1"/>
</dbReference>
<dbReference type="OrthoDB" id="6232933at2759"/>
<evidence type="ECO:0000256" key="5">
    <source>
        <dbReference type="ARBA" id="ARBA00023136"/>
    </source>
</evidence>
<dbReference type="GO" id="GO:0072594">
    <property type="term" value="P:establishment of protein localization to organelle"/>
    <property type="evidence" value="ECO:0000318"/>
    <property type="project" value="GO_Central"/>
</dbReference>
<evidence type="ECO:0000256" key="7">
    <source>
        <dbReference type="PROSITE-ProRule" id="PRU00740"/>
    </source>
</evidence>
<comment type="similarity">
    <text evidence="7">Belongs to the LAMP family.</text>
</comment>
<evidence type="ECO:0000313" key="9">
    <source>
        <dbReference type="Proteomes" id="UP000005239"/>
    </source>
</evidence>
<gene>
    <name evidence="8" type="primary">WBGene00273292</name>
</gene>
<dbReference type="GO" id="GO:0031902">
    <property type="term" value="C:late endosome membrane"/>
    <property type="evidence" value="ECO:0000318"/>
    <property type="project" value="GO_Central"/>
</dbReference>
<evidence type="ECO:0000256" key="2">
    <source>
        <dbReference type="ARBA" id="ARBA00022692"/>
    </source>
</evidence>
<accession>A0A2A6C533</accession>
<keyword evidence="2 7" id="KW-0812">Transmembrane</keyword>
<keyword evidence="5 7" id="KW-0472">Membrane</keyword>
<dbReference type="PANTHER" id="PTHR11506:SF35">
    <property type="entry name" value="LYSOSOME-ASSOCIATED MEMBRANE GLYCOPROTEIN 5"/>
    <property type="match status" value="1"/>
</dbReference>
<comment type="caution">
    <text evidence="7">Lacks conserved residue(s) required for the propagation of feature annotation.</text>
</comment>